<evidence type="ECO:0000313" key="2">
    <source>
        <dbReference type="Proteomes" id="UP000807769"/>
    </source>
</evidence>
<dbReference type="Proteomes" id="UP000807769">
    <property type="component" value="Unassembled WGS sequence"/>
</dbReference>
<accession>A0A9P7DH24</accession>
<dbReference type="OrthoDB" id="2660915at2759"/>
<dbReference type="RefSeq" id="XP_041184924.1">
    <property type="nucleotide sequence ID" value="XM_041332162.1"/>
</dbReference>
<protein>
    <submittedName>
        <fullName evidence="1">Uncharacterized protein</fullName>
    </submittedName>
</protein>
<comment type="caution">
    <text evidence="1">The sequence shown here is derived from an EMBL/GenBank/DDBJ whole genome shotgun (WGS) entry which is preliminary data.</text>
</comment>
<dbReference type="GeneID" id="64626179"/>
<dbReference type="EMBL" id="JABBWG010000505">
    <property type="protein sequence ID" value="KAG1792384.1"/>
    <property type="molecule type" value="Genomic_DNA"/>
</dbReference>
<dbReference type="AlphaFoldDB" id="A0A9P7DH24"/>
<proteinExistence type="predicted"/>
<organism evidence="1 2">
    <name type="scientific">Suillus subaureus</name>
    <dbReference type="NCBI Taxonomy" id="48587"/>
    <lineage>
        <taxon>Eukaryota</taxon>
        <taxon>Fungi</taxon>
        <taxon>Dikarya</taxon>
        <taxon>Basidiomycota</taxon>
        <taxon>Agaricomycotina</taxon>
        <taxon>Agaricomycetes</taxon>
        <taxon>Agaricomycetidae</taxon>
        <taxon>Boletales</taxon>
        <taxon>Suillineae</taxon>
        <taxon>Suillaceae</taxon>
        <taxon>Suillus</taxon>
    </lineage>
</organism>
<gene>
    <name evidence="1" type="ORF">BJ212DRAFT_1293258</name>
</gene>
<sequence>MMYICRTMPSSIRDSLLQQLLLAFEDKNLLVDRDTSQDSDNSFEVIHFSWYNQHATRVSNTK</sequence>
<name>A0A9P7DH24_9AGAM</name>
<keyword evidence="2" id="KW-1185">Reference proteome</keyword>
<reference evidence="1" key="1">
    <citation type="journal article" date="2020" name="New Phytol.">
        <title>Comparative genomics reveals dynamic genome evolution in host specialist ectomycorrhizal fungi.</title>
        <authorList>
            <person name="Lofgren L.A."/>
            <person name="Nguyen N.H."/>
            <person name="Vilgalys R."/>
            <person name="Ruytinx J."/>
            <person name="Liao H.L."/>
            <person name="Branco S."/>
            <person name="Kuo A."/>
            <person name="LaButti K."/>
            <person name="Lipzen A."/>
            <person name="Andreopoulos W."/>
            <person name="Pangilinan J."/>
            <person name="Riley R."/>
            <person name="Hundley H."/>
            <person name="Na H."/>
            <person name="Barry K."/>
            <person name="Grigoriev I.V."/>
            <person name="Stajich J.E."/>
            <person name="Kennedy P.G."/>
        </authorList>
    </citation>
    <scope>NUCLEOTIDE SEQUENCE</scope>
    <source>
        <strain evidence="1">MN1</strain>
    </source>
</reference>
<evidence type="ECO:0000313" key="1">
    <source>
        <dbReference type="EMBL" id="KAG1792384.1"/>
    </source>
</evidence>